<dbReference type="EMBL" id="MU859076">
    <property type="protein sequence ID" value="KAK3955404.1"/>
    <property type="molecule type" value="Genomic_DNA"/>
</dbReference>
<proteinExistence type="predicted"/>
<dbReference type="AlphaFoldDB" id="A0AAN6P0D4"/>
<protein>
    <submittedName>
        <fullName evidence="2">Uncharacterized protein</fullName>
    </submittedName>
</protein>
<sequence length="100" mass="11551">MSICLCLGLHVSRGANHLSIIPLLAFFFSFFFFFFFSEASFYYVSYVTRGLCLHGFPTLFQLYKRRKNALGYLCHLLYLHTSLMLLDLCLRGFCLNVAGI</sequence>
<accession>A0AAN6P0D4</accession>
<reference evidence="2" key="1">
    <citation type="journal article" date="2023" name="Mol. Phylogenet. Evol.">
        <title>Genome-scale phylogeny and comparative genomics of the fungal order Sordariales.</title>
        <authorList>
            <person name="Hensen N."/>
            <person name="Bonometti L."/>
            <person name="Westerberg I."/>
            <person name="Brannstrom I.O."/>
            <person name="Guillou S."/>
            <person name="Cros-Aarteil S."/>
            <person name="Calhoun S."/>
            <person name="Haridas S."/>
            <person name="Kuo A."/>
            <person name="Mondo S."/>
            <person name="Pangilinan J."/>
            <person name="Riley R."/>
            <person name="LaButti K."/>
            <person name="Andreopoulos B."/>
            <person name="Lipzen A."/>
            <person name="Chen C."/>
            <person name="Yan M."/>
            <person name="Daum C."/>
            <person name="Ng V."/>
            <person name="Clum A."/>
            <person name="Steindorff A."/>
            <person name="Ohm R.A."/>
            <person name="Martin F."/>
            <person name="Silar P."/>
            <person name="Natvig D.O."/>
            <person name="Lalanne C."/>
            <person name="Gautier V."/>
            <person name="Ament-Velasquez S.L."/>
            <person name="Kruys A."/>
            <person name="Hutchinson M.I."/>
            <person name="Powell A.J."/>
            <person name="Barry K."/>
            <person name="Miller A.N."/>
            <person name="Grigoriev I.V."/>
            <person name="Debuchy R."/>
            <person name="Gladieux P."/>
            <person name="Hiltunen Thoren M."/>
            <person name="Johannesson H."/>
        </authorList>
    </citation>
    <scope>NUCLEOTIDE SEQUENCE</scope>
    <source>
        <strain evidence="2">CBS 626.80</strain>
    </source>
</reference>
<comment type="caution">
    <text evidence="2">The sequence shown here is derived from an EMBL/GenBank/DDBJ whole genome shotgun (WGS) entry which is preliminary data.</text>
</comment>
<keyword evidence="1" id="KW-1133">Transmembrane helix</keyword>
<keyword evidence="1" id="KW-0472">Membrane</keyword>
<gene>
    <name evidence="2" type="ORF">QBC32DRAFT_333450</name>
</gene>
<dbReference type="Proteomes" id="UP001303222">
    <property type="component" value="Unassembled WGS sequence"/>
</dbReference>
<reference evidence="2" key="2">
    <citation type="submission" date="2023-06" db="EMBL/GenBank/DDBJ databases">
        <authorList>
            <consortium name="Lawrence Berkeley National Laboratory"/>
            <person name="Mondo S.J."/>
            <person name="Hensen N."/>
            <person name="Bonometti L."/>
            <person name="Westerberg I."/>
            <person name="Brannstrom I.O."/>
            <person name="Guillou S."/>
            <person name="Cros-Aarteil S."/>
            <person name="Calhoun S."/>
            <person name="Haridas S."/>
            <person name="Kuo A."/>
            <person name="Pangilinan J."/>
            <person name="Riley R."/>
            <person name="Labutti K."/>
            <person name="Andreopoulos B."/>
            <person name="Lipzen A."/>
            <person name="Chen C."/>
            <person name="Yanf M."/>
            <person name="Daum C."/>
            <person name="Ng V."/>
            <person name="Clum A."/>
            <person name="Steindorff A."/>
            <person name="Ohm R."/>
            <person name="Martin F."/>
            <person name="Silar P."/>
            <person name="Natvig D."/>
            <person name="Lalanne C."/>
            <person name="Gautier V."/>
            <person name="Ament-Velasquez S.L."/>
            <person name="Kruys A."/>
            <person name="Hutchinson M.I."/>
            <person name="Powell A.J."/>
            <person name="Barry K."/>
            <person name="Miller A.N."/>
            <person name="Grigoriev I.V."/>
            <person name="Debuchy R."/>
            <person name="Gladieux P."/>
            <person name="Thoren M.H."/>
            <person name="Johannesson H."/>
        </authorList>
    </citation>
    <scope>NUCLEOTIDE SEQUENCE</scope>
    <source>
        <strain evidence="2">CBS 626.80</strain>
    </source>
</reference>
<evidence type="ECO:0000313" key="2">
    <source>
        <dbReference type="EMBL" id="KAK3955404.1"/>
    </source>
</evidence>
<evidence type="ECO:0000313" key="3">
    <source>
        <dbReference type="Proteomes" id="UP001303222"/>
    </source>
</evidence>
<name>A0AAN6P0D4_9PEZI</name>
<organism evidence="2 3">
    <name type="scientific">Pseudoneurospora amorphoporcata</name>
    <dbReference type="NCBI Taxonomy" id="241081"/>
    <lineage>
        <taxon>Eukaryota</taxon>
        <taxon>Fungi</taxon>
        <taxon>Dikarya</taxon>
        <taxon>Ascomycota</taxon>
        <taxon>Pezizomycotina</taxon>
        <taxon>Sordariomycetes</taxon>
        <taxon>Sordariomycetidae</taxon>
        <taxon>Sordariales</taxon>
        <taxon>Sordariaceae</taxon>
        <taxon>Pseudoneurospora</taxon>
    </lineage>
</organism>
<evidence type="ECO:0000256" key="1">
    <source>
        <dbReference type="SAM" id="Phobius"/>
    </source>
</evidence>
<feature type="transmembrane region" description="Helical" evidence="1">
    <location>
        <begin position="69"/>
        <end position="86"/>
    </location>
</feature>
<feature type="transmembrane region" description="Helical" evidence="1">
    <location>
        <begin position="24"/>
        <end position="48"/>
    </location>
</feature>
<keyword evidence="3" id="KW-1185">Reference proteome</keyword>
<keyword evidence="1" id="KW-0812">Transmembrane</keyword>